<accession>A0ACC3YGN4</accession>
<dbReference type="Proteomes" id="UP000805649">
    <property type="component" value="Unassembled WGS sequence"/>
</dbReference>
<organism evidence="1 2">
    <name type="scientific">Colletotrichum truncatum</name>
    <name type="common">Anthracnose fungus</name>
    <name type="synonym">Colletotrichum capsici</name>
    <dbReference type="NCBI Taxonomy" id="5467"/>
    <lineage>
        <taxon>Eukaryota</taxon>
        <taxon>Fungi</taxon>
        <taxon>Dikarya</taxon>
        <taxon>Ascomycota</taxon>
        <taxon>Pezizomycotina</taxon>
        <taxon>Sordariomycetes</taxon>
        <taxon>Hypocreomycetidae</taxon>
        <taxon>Glomerellales</taxon>
        <taxon>Glomerellaceae</taxon>
        <taxon>Colletotrichum</taxon>
        <taxon>Colletotrichum truncatum species complex</taxon>
    </lineage>
</organism>
<gene>
    <name evidence="1" type="ORF">CTRU02_213722</name>
</gene>
<evidence type="ECO:0000313" key="2">
    <source>
        <dbReference type="Proteomes" id="UP000805649"/>
    </source>
</evidence>
<reference evidence="1 2" key="1">
    <citation type="journal article" date="2020" name="Phytopathology">
        <title>Genome Sequence Resources of Colletotrichum truncatum, C. plurivorum, C. musicola, and C. sojae: Four Species Pathogenic to Soybean (Glycine max).</title>
        <authorList>
            <person name="Rogerio F."/>
            <person name="Boufleur T.R."/>
            <person name="Ciampi-Guillardi M."/>
            <person name="Sukno S.A."/>
            <person name="Thon M.R."/>
            <person name="Massola Junior N.S."/>
            <person name="Baroncelli R."/>
        </authorList>
    </citation>
    <scope>NUCLEOTIDE SEQUENCE [LARGE SCALE GENOMIC DNA]</scope>
    <source>
        <strain evidence="1 2">CMES1059</strain>
    </source>
</reference>
<protein>
    <submittedName>
        <fullName evidence="1">Endo-beta-1,6-glucanase</fullName>
    </submittedName>
</protein>
<dbReference type="EMBL" id="VUJX02000010">
    <property type="protein sequence ID" value="KAL0930987.1"/>
    <property type="molecule type" value="Genomic_DNA"/>
</dbReference>
<keyword evidence="2" id="KW-1185">Reference proteome</keyword>
<sequence>MVRLSLLTLAVTAQLVHAWLPNDGSRKLLDTRGFSLFDGQNTTDESHDTEKRWTPATGKIRGVNLGSLFVFEPWIAHVEWNNMGCGGQESEFDCVMNIGQEKADAAFQKHWSTWITTSDLDEMMGYGINTIRIPVGYWLDESLVDKNSEHFPRGAIQYLIRLCGWASDRGFYIILDLHGAPGAQVARNSFTGQFAPSPGFYNDYQYGRAVKFLQFLRHLVHDHNELRNVGMIELVNEPLNWNSAVQSLRSTFYKNAYNAIRQVEQEIGTRPNDQLHIQMMSSLWGSGNPVEFLDSKYFTAFDDHRYLKWADQNQVPWTHASYISTSCKDNRNGDASGPTIVGEWSISPPDAIENTDGWNRDTQKEFYKKWFAAQVYSYERSTAGWVFWTWKSQLGDYRWSYRGLLNAVIAGVIPRDLNGIASSGVCN</sequence>
<proteinExistence type="predicted"/>
<name>A0ACC3YGN4_COLTU</name>
<comment type="caution">
    <text evidence="1">The sequence shown here is derived from an EMBL/GenBank/DDBJ whole genome shotgun (WGS) entry which is preliminary data.</text>
</comment>
<evidence type="ECO:0000313" key="1">
    <source>
        <dbReference type="EMBL" id="KAL0930987.1"/>
    </source>
</evidence>